<name>A0ACB7SIL2_HYAAI</name>
<comment type="caution">
    <text evidence="1">The sequence shown here is derived from an EMBL/GenBank/DDBJ whole genome shotgun (WGS) entry which is preliminary data.</text>
</comment>
<evidence type="ECO:0000313" key="1">
    <source>
        <dbReference type="EMBL" id="KAH6934540.1"/>
    </source>
</evidence>
<sequence>MAWFSRSLDSQSQLARSDRRLTSWTRWPSKWPRSQDQHFCGQVAFNEPVGRSRHRASSAHRSARRSRRRHHQRRRRASHEPIEPAYMQRGRRPRIPDRRFFVSEPSSTEDASEDDDIPWERTLCVAMLAFAAALLVGAVALFIVSRGIPTRQHVSGSYEHLLQPRGVGASAPARQVKRRQLVAAGGTGALGGQPRLPSAFPVAAARSLESVDASLMSDDLDPDGSTNRYRCGAVFYKFCTVPRREFYFSRALNACIPVGASPGVQLCNRGANRYTSTEDCTFDCVRTPHQGRRCFKTAIFTTCTRDDIVNGSSSWFFNGTGCHKWHFLSGQCPSLDGDAFSSLGQCRARCLGGGTSNTDRVSIESGDSTLITNSTPCRVPRPSVCTSQQLRYPAFFERTMGTADSPQCLSATLAADTDHRCLAGANKFATHGECESACVQDVGPQGHRYLSE</sequence>
<gene>
    <name evidence="1" type="ORF">HPB50_025244</name>
</gene>
<keyword evidence="2" id="KW-1185">Reference proteome</keyword>
<dbReference type="Proteomes" id="UP000821845">
    <property type="component" value="Chromosome 4"/>
</dbReference>
<accession>A0ACB7SIL2</accession>
<protein>
    <submittedName>
        <fullName evidence="1">Uncharacterized protein</fullName>
    </submittedName>
</protein>
<evidence type="ECO:0000313" key="2">
    <source>
        <dbReference type="Proteomes" id="UP000821845"/>
    </source>
</evidence>
<reference evidence="1" key="1">
    <citation type="submission" date="2020-05" db="EMBL/GenBank/DDBJ databases">
        <title>Large-scale comparative analyses of tick genomes elucidate their genetic diversity and vector capacities.</title>
        <authorList>
            <person name="Jia N."/>
            <person name="Wang J."/>
            <person name="Shi W."/>
            <person name="Du L."/>
            <person name="Sun Y."/>
            <person name="Zhan W."/>
            <person name="Jiang J."/>
            <person name="Wang Q."/>
            <person name="Zhang B."/>
            <person name="Ji P."/>
            <person name="Sakyi L.B."/>
            <person name="Cui X."/>
            <person name="Yuan T."/>
            <person name="Jiang B."/>
            <person name="Yang W."/>
            <person name="Lam T.T.-Y."/>
            <person name="Chang Q."/>
            <person name="Ding S."/>
            <person name="Wang X."/>
            <person name="Zhu J."/>
            <person name="Ruan X."/>
            <person name="Zhao L."/>
            <person name="Wei J."/>
            <person name="Que T."/>
            <person name="Du C."/>
            <person name="Cheng J."/>
            <person name="Dai P."/>
            <person name="Han X."/>
            <person name="Huang E."/>
            <person name="Gao Y."/>
            <person name="Liu J."/>
            <person name="Shao H."/>
            <person name="Ye R."/>
            <person name="Li L."/>
            <person name="Wei W."/>
            <person name="Wang X."/>
            <person name="Wang C."/>
            <person name="Yang T."/>
            <person name="Huo Q."/>
            <person name="Li W."/>
            <person name="Guo W."/>
            <person name="Chen H."/>
            <person name="Zhou L."/>
            <person name="Ni X."/>
            <person name="Tian J."/>
            <person name="Zhou Y."/>
            <person name="Sheng Y."/>
            <person name="Liu T."/>
            <person name="Pan Y."/>
            <person name="Xia L."/>
            <person name="Li J."/>
            <person name="Zhao F."/>
            <person name="Cao W."/>
        </authorList>
    </citation>
    <scope>NUCLEOTIDE SEQUENCE</scope>
    <source>
        <strain evidence="1">Hyas-2018</strain>
    </source>
</reference>
<organism evidence="1 2">
    <name type="scientific">Hyalomma asiaticum</name>
    <name type="common">Tick</name>
    <dbReference type="NCBI Taxonomy" id="266040"/>
    <lineage>
        <taxon>Eukaryota</taxon>
        <taxon>Metazoa</taxon>
        <taxon>Ecdysozoa</taxon>
        <taxon>Arthropoda</taxon>
        <taxon>Chelicerata</taxon>
        <taxon>Arachnida</taxon>
        <taxon>Acari</taxon>
        <taxon>Parasitiformes</taxon>
        <taxon>Ixodida</taxon>
        <taxon>Ixodoidea</taxon>
        <taxon>Ixodidae</taxon>
        <taxon>Hyalomminae</taxon>
        <taxon>Hyalomma</taxon>
    </lineage>
</organism>
<dbReference type="EMBL" id="CM023484">
    <property type="protein sequence ID" value="KAH6934540.1"/>
    <property type="molecule type" value="Genomic_DNA"/>
</dbReference>
<proteinExistence type="predicted"/>